<feature type="region of interest" description="Disordered" evidence="13">
    <location>
        <begin position="464"/>
        <end position="486"/>
    </location>
</feature>
<dbReference type="FunFam" id="3.30.160.60:FF:001009">
    <property type="entry name" value="Zinc finger protein 26"/>
    <property type="match status" value="1"/>
</dbReference>
<dbReference type="Pfam" id="PF00096">
    <property type="entry name" value="zf-C2H2"/>
    <property type="match status" value="3"/>
</dbReference>
<feature type="domain" description="SCAN box" evidence="15">
    <location>
        <begin position="267"/>
        <end position="345"/>
    </location>
</feature>
<dbReference type="SMART" id="SM00355">
    <property type="entry name" value="ZnF_C2H2"/>
    <property type="match status" value="5"/>
</dbReference>
<reference evidence="17 18" key="1">
    <citation type="submission" date="2022-11" db="EMBL/GenBank/DDBJ databases">
        <title>Whole genome sequence of Eschrichtius robustus ER-17-0199.</title>
        <authorList>
            <person name="Bruniche-Olsen A."/>
            <person name="Black A.N."/>
            <person name="Fields C.J."/>
            <person name="Walden K."/>
            <person name="Dewoody J.A."/>
        </authorList>
    </citation>
    <scope>NUCLEOTIDE SEQUENCE [LARGE SCALE GENOMIC DNA]</scope>
    <source>
        <strain evidence="17">ER-17-0199</strain>
        <tissue evidence="17">Blubber</tissue>
    </source>
</reference>
<evidence type="ECO:0000256" key="2">
    <source>
        <dbReference type="ARBA" id="ARBA00006991"/>
    </source>
</evidence>
<evidence type="ECO:0000256" key="12">
    <source>
        <dbReference type="PROSITE-ProRule" id="PRU00187"/>
    </source>
</evidence>
<evidence type="ECO:0008006" key="19">
    <source>
        <dbReference type="Google" id="ProtNLM"/>
    </source>
</evidence>
<dbReference type="GO" id="GO:0000981">
    <property type="term" value="F:DNA-binding transcription factor activity, RNA polymerase II-specific"/>
    <property type="evidence" value="ECO:0007669"/>
    <property type="project" value="TreeGrafter"/>
</dbReference>
<keyword evidence="18" id="KW-1185">Reference proteome</keyword>
<keyword evidence="4" id="KW-0677">Repeat</keyword>
<accession>A0AB34HUL5</accession>
<sequence>MLPENPGEPRKKSTGMKGRLSFKVLPFCPMPSVCFTYYLEPDDSDSDSQFPPEPSKPDPNCTFVPLPVLEFREIKEPVIFKDVAMSFTQVLLELAQKDLYKDVLLDNYGNLSSLDKDGLPQFRQGSPELGGLRSLPEAACVSRAALRPPHRAHAQTAHSACATGLGAKSEAERFSQAAAASGEYGPEVSESFLHLVQLCTPSSTAVSSEAACLLEYFHPLKGQAGKMLHMTEVLDILRNPQLIHLCDQEKNPETIRIRNPGALKVSHQKFRHFQYLSVTEPHQAVSQIQELCWQWLQPETRTKEQVMEQLVLEQFLNALPEEVQTWVRSKQPKSSKEAGNLVANLIQACEERGFPARDSVLTEKRSTEEHQKKDTTTFDSMPSARSQELVTFKDVAVDFSPEELTYLSAAQRKLYQEVMLENYRNLVSLGYQFPKPDIISGLEAEESRAVEEDSSTMICQDWEKKPETKDLTPERSLPIEKSSSGAGRQDLEVGNFWCVYVRESSPDDALGLHQVNQEKLLSPVKMNDPKTLAQERSHDSDQFERRSDLTKQSDGLLGKDPQERTPPGVCTSPQPVDSRPFVQENKHNRSEFCERSFSTQLAHERHEQIHTGKKPFECKQCGEAFFFMPHLTRHQKTHSCEKSPGCNEGGKSFTQRANINSCVRIHSQEDYYECFQCGKAFIQDVHLFQHLKAHEAAKALPPALPRNKTHLIRYQRKHDYVGERACQCCDCGRVFIHTSHLIQHYRIHAQERPHQCQLCGKCFSRPSYLTQHYQLHSQEKPVERS</sequence>
<dbReference type="GO" id="GO:0005634">
    <property type="term" value="C:nucleus"/>
    <property type="evidence" value="ECO:0007669"/>
    <property type="project" value="UniProtKB-SubCell"/>
</dbReference>
<dbReference type="FunFam" id="3.30.160.60:FF:003501">
    <property type="entry name" value="Zinc finger imprinted 2"/>
    <property type="match status" value="1"/>
</dbReference>
<dbReference type="PROSITE" id="PS00028">
    <property type="entry name" value="ZINC_FINGER_C2H2_1"/>
    <property type="match status" value="4"/>
</dbReference>
<evidence type="ECO:0000256" key="1">
    <source>
        <dbReference type="ARBA" id="ARBA00004123"/>
    </source>
</evidence>
<dbReference type="InterPro" id="IPR003309">
    <property type="entry name" value="SCAN_dom"/>
</dbReference>
<evidence type="ECO:0000256" key="3">
    <source>
        <dbReference type="ARBA" id="ARBA00022723"/>
    </source>
</evidence>
<feature type="compositionally biased region" description="Basic and acidic residues" evidence="13">
    <location>
        <begin position="464"/>
        <end position="473"/>
    </location>
</feature>
<evidence type="ECO:0000256" key="4">
    <source>
        <dbReference type="ARBA" id="ARBA00022737"/>
    </source>
</evidence>
<evidence type="ECO:0000313" key="18">
    <source>
        <dbReference type="Proteomes" id="UP001159641"/>
    </source>
</evidence>
<name>A0AB34HUL5_ESCRO</name>
<dbReference type="PROSITE" id="PS50157">
    <property type="entry name" value="ZINC_FINGER_C2H2_2"/>
    <property type="match status" value="5"/>
</dbReference>
<dbReference type="Proteomes" id="UP001159641">
    <property type="component" value="Unassembled WGS sequence"/>
</dbReference>
<evidence type="ECO:0000256" key="7">
    <source>
        <dbReference type="ARBA" id="ARBA00023015"/>
    </source>
</evidence>
<feature type="domain" description="KRAB" evidence="16">
    <location>
        <begin position="390"/>
        <end position="461"/>
    </location>
</feature>
<dbReference type="CDD" id="cd07765">
    <property type="entry name" value="KRAB_A-box"/>
    <property type="match status" value="2"/>
</dbReference>
<dbReference type="InterPro" id="IPR013087">
    <property type="entry name" value="Znf_C2H2_type"/>
</dbReference>
<dbReference type="Gene3D" id="1.10.4020.10">
    <property type="entry name" value="DNA breaking-rejoining enzymes"/>
    <property type="match status" value="1"/>
</dbReference>
<organism evidence="17 18">
    <name type="scientific">Eschrichtius robustus</name>
    <name type="common">California gray whale</name>
    <name type="synonym">Eschrichtius gibbosus</name>
    <dbReference type="NCBI Taxonomy" id="9764"/>
    <lineage>
        <taxon>Eukaryota</taxon>
        <taxon>Metazoa</taxon>
        <taxon>Chordata</taxon>
        <taxon>Craniata</taxon>
        <taxon>Vertebrata</taxon>
        <taxon>Euteleostomi</taxon>
        <taxon>Mammalia</taxon>
        <taxon>Eutheria</taxon>
        <taxon>Laurasiatheria</taxon>
        <taxon>Artiodactyla</taxon>
        <taxon>Whippomorpha</taxon>
        <taxon>Cetacea</taxon>
        <taxon>Mysticeti</taxon>
        <taxon>Eschrichtiidae</taxon>
        <taxon>Eschrichtius</taxon>
    </lineage>
</organism>
<dbReference type="AlphaFoldDB" id="A0AB34HUL5"/>
<dbReference type="InterPro" id="IPR036051">
    <property type="entry name" value="KRAB_dom_sf"/>
</dbReference>
<dbReference type="CDD" id="cd07936">
    <property type="entry name" value="SCAN"/>
    <property type="match status" value="1"/>
</dbReference>
<feature type="compositionally biased region" description="Basic and acidic residues" evidence="13">
    <location>
        <begin position="533"/>
        <end position="551"/>
    </location>
</feature>
<dbReference type="SMART" id="SM00349">
    <property type="entry name" value="KRAB"/>
    <property type="match status" value="2"/>
</dbReference>
<keyword evidence="5 11" id="KW-0863">Zinc-finger</keyword>
<dbReference type="SUPFAM" id="SSF109640">
    <property type="entry name" value="KRAB domain (Kruppel-associated box)"/>
    <property type="match status" value="2"/>
</dbReference>
<proteinExistence type="inferred from homology"/>
<evidence type="ECO:0000256" key="10">
    <source>
        <dbReference type="ARBA" id="ARBA00023242"/>
    </source>
</evidence>
<evidence type="ECO:0000256" key="5">
    <source>
        <dbReference type="ARBA" id="ARBA00022771"/>
    </source>
</evidence>
<dbReference type="FunFam" id="1.10.4020.10:FF:000001">
    <property type="entry name" value="zinc finger protein 263 isoform X1"/>
    <property type="match status" value="1"/>
</dbReference>
<evidence type="ECO:0000259" key="15">
    <source>
        <dbReference type="PROSITE" id="PS50804"/>
    </source>
</evidence>
<dbReference type="GO" id="GO:0000977">
    <property type="term" value="F:RNA polymerase II transcription regulatory region sequence-specific DNA binding"/>
    <property type="evidence" value="ECO:0007669"/>
    <property type="project" value="TreeGrafter"/>
</dbReference>
<dbReference type="PANTHER" id="PTHR24381:SF455">
    <property type="entry name" value="RB-ASSOCIATED KRAB ZINC FINGER PROTEIN-RELATED"/>
    <property type="match status" value="1"/>
</dbReference>
<dbReference type="Gene3D" id="6.10.140.140">
    <property type="match status" value="2"/>
</dbReference>
<dbReference type="Gene3D" id="3.30.160.60">
    <property type="entry name" value="Classic Zinc Finger"/>
    <property type="match status" value="4"/>
</dbReference>
<evidence type="ECO:0000256" key="13">
    <source>
        <dbReference type="SAM" id="MobiDB-lite"/>
    </source>
</evidence>
<evidence type="ECO:0000256" key="8">
    <source>
        <dbReference type="ARBA" id="ARBA00023125"/>
    </source>
</evidence>
<feature type="domain" description="KRAB" evidence="16">
    <location>
        <begin position="78"/>
        <end position="151"/>
    </location>
</feature>
<keyword evidence="3" id="KW-0479">Metal-binding</keyword>
<gene>
    <name evidence="17" type="ORF">J1605_002804</name>
</gene>
<protein>
    <recommendedName>
        <fullName evidence="19">Zinc finger imprinted 2</fullName>
    </recommendedName>
</protein>
<feature type="domain" description="C2H2-type" evidence="14">
    <location>
        <begin position="672"/>
        <end position="699"/>
    </location>
</feature>
<evidence type="ECO:0000313" key="17">
    <source>
        <dbReference type="EMBL" id="KAJ8795492.1"/>
    </source>
</evidence>
<dbReference type="SUPFAM" id="SSF57667">
    <property type="entry name" value="beta-beta-alpha zinc fingers"/>
    <property type="match status" value="3"/>
</dbReference>
<keyword evidence="6" id="KW-0862">Zinc</keyword>
<dbReference type="PANTHER" id="PTHR24381">
    <property type="entry name" value="ZINC FINGER PROTEIN"/>
    <property type="match status" value="1"/>
</dbReference>
<keyword evidence="10 12" id="KW-0539">Nucleus</keyword>
<feature type="region of interest" description="Disordered" evidence="13">
    <location>
        <begin position="359"/>
        <end position="382"/>
    </location>
</feature>
<dbReference type="EMBL" id="JAIQCJ010000554">
    <property type="protein sequence ID" value="KAJ8795492.1"/>
    <property type="molecule type" value="Genomic_DNA"/>
</dbReference>
<keyword evidence="7" id="KW-0805">Transcription regulation</keyword>
<evidence type="ECO:0000256" key="6">
    <source>
        <dbReference type="ARBA" id="ARBA00022833"/>
    </source>
</evidence>
<dbReference type="InterPro" id="IPR001909">
    <property type="entry name" value="KRAB"/>
</dbReference>
<evidence type="ECO:0000256" key="9">
    <source>
        <dbReference type="ARBA" id="ARBA00023163"/>
    </source>
</evidence>
<feature type="domain" description="C2H2-type" evidence="14">
    <location>
        <begin position="754"/>
        <end position="781"/>
    </location>
</feature>
<comment type="caution">
    <text evidence="17">The sequence shown here is derived from an EMBL/GenBank/DDBJ whole genome shotgun (WGS) entry which is preliminary data.</text>
</comment>
<feature type="domain" description="C2H2-type" evidence="14">
    <location>
        <begin position="588"/>
        <end position="615"/>
    </location>
</feature>
<evidence type="ECO:0000259" key="14">
    <source>
        <dbReference type="PROSITE" id="PS50157"/>
    </source>
</evidence>
<dbReference type="PROSITE" id="PS50804">
    <property type="entry name" value="SCAN_BOX"/>
    <property type="match status" value="1"/>
</dbReference>
<dbReference type="GO" id="GO:0008270">
    <property type="term" value="F:zinc ion binding"/>
    <property type="evidence" value="ECO:0007669"/>
    <property type="project" value="UniProtKB-KW"/>
</dbReference>
<evidence type="ECO:0000256" key="11">
    <source>
        <dbReference type="PROSITE-ProRule" id="PRU00042"/>
    </source>
</evidence>
<dbReference type="FunFam" id="3.30.160.60:FF:002860">
    <property type="entry name" value="Zinc finger imprinted 2"/>
    <property type="match status" value="1"/>
</dbReference>
<keyword evidence="8" id="KW-0238">DNA-binding</keyword>
<keyword evidence="9" id="KW-0804">Transcription</keyword>
<dbReference type="SUPFAM" id="SSF47353">
    <property type="entry name" value="Retrovirus capsid dimerization domain-like"/>
    <property type="match status" value="1"/>
</dbReference>
<dbReference type="Pfam" id="PF02023">
    <property type="entry name" value="SCAN"/>
    <property type="match status" value="1"/>
</dbReference>
<evidence type="ECO:0000259" key="16">
    <source>
        <dbReference type="PROSITE" id="PS50805"/>
    </source>
</evidence>
<dbReference type="SMART" id="SM00431">
    <property type="entry name" value="SCAN"/>
    <property type="match status" value="1"/>
</dbReference>
<feature type="domain" description="C2H2-type" evidence="14">
    <location>
        <begin position="616"/>
        <end position="643"/>
    </location>
</feature>
<feature type="compositionally biased region" description="Basic and acidic residues" evidence="13">
    <location>
        <begin position="359"/>
        <end position="376"/>
    </location>
</feature>
<comment type="similarity">
    <text evidence="2">Belongs to the krueppel C2H2-type zinc-finger protein family.</text>
</comment>
<dbReference type="InterPro" id="IPR036236">
    <property type="entry name" value="Znf_C2H2_sf"/>
</dbReference>
<comment type="subcellular location">
    <subcellularLocation>
        <location evidence="1 12">Nucleus</location>
    </subcellularLocation>
</comment>
<feature type="region of interest" description="Disordered" evidence="13">
    <location>
        <begin position="531"/>
        <end position="585"/>
    </location>
</feature>
<dbReference type="InterPro" id="IPR038269">
    <property type="entry name" value="SCAN_sf"/>
</dbReference>
<dbReference type="PROSITE" id="PS50805">
    <property type="entry name" value="KRAB"/>
    <property type="match status" value="2"/>
</dbReference>
<dbReference type="Pfam" id="PF01352">
    <property type="entry name" value="KRAB"/>
    <property type="match status" value="2"/>
</dbReference>
<feature type="domain" description="C2H2-type" evidence="14">
    <location>
        <begin position="724"/>
        <end position="753"/>
    </location>
</feature>